<organism evidence="4 5">
    <name type="scientific">Pseudaquabacterium pictum</name>
    <dbReference type="NCBI Taxonomy" id="2315236"/>
    <lineage>
        <taxon>Bacteria</taxon>
        <taxon>Pseudomonadati</taxon>
        <taxon>Pseudomonadota</taxon>
        <taxon>Betaproteobacteria</taxon>
        <taxon>Burkholderiales</taxon>
        <taxon>Sphaerotilaceae</taxon>
        <taxon>Pseudaquabacterium</taxon>
    </lineage>
</organism>
<dbReference type="InterPro" id="IPR029058">
    <property type="entry name" value="AB_hydrolase_fold"/>
</dbReference>
<dbReference type="InterPro" id="IPR050266">
    <property type="entry name" value="AB_hydrolase_sf"/>
</dbReference>
<reference evidence="5" key="1">
    <citation type="submission" date="2019-03" db="EMBL/GenBank/DDBJ databases">
        <title>Aquabacterium pictum sp.nov., the first bacteriochlorophyll a-containing freshwater bacterium in the genus Aquabacterium of the class Betaproteobacteria.</title>
        <authorList>
            <person name="Hirose S."/>
            <person name="Tank M."/>
            <person name="Hara E."/>
            <person name="Tamaki H."/>
            <person name="Takaichi S."/>
            <person name="Haruta S."/>
            <person name="Hanada S."/>
        </authorList>
    </citation>
    <scope>NUCLEOTIDE SEQUENCE [LARGE SCALE GENOMIC DNA]</scope>
    <source>
        <strain evidence="5">W35</strain>
    </source>
</reference>
<keyword evidence="2 4" id="KW-0378">Hydrolase</keyword>
<dbReference type="RefSeq" id="WP_137735920.1">
    <property type="nucleotide sequence ID" value="NZ_BJCL01000028.1"/>
</dbReference>
<evidence type="ECO:0000259" key="3">
    <source>
        <dbReference type="Pfam" id="PF00561"/>
    </source>
</evidence>
<dbReference type="Pfam" id="PF00561">
    <property type="entry name" value="Abhydrolase_1"/>
    <property type="match status" value="1"/>
</dbReference>
<proteinExistence type="inferred from homology"/>
<dbReference type="OrthoDB" id="9799989at2"/>
<dbReference type="InterPro" id="IPR000073">
    <property type="entry name" value="AB_hydrolase_1"/>
</dbReference>
<evidence type="ECO:0000313" key="4">
    <source>
        <dbReference type="EMBL" id="GCL66219.1"/>
    </source>
</evidence>
<sequence>MRRPRVRAMLGIAALLLALGGWWAWTPDIPRATLEARHASSAADFATVDGMRLHLRDSGPKDAPAVVLLHGFGGSVHTWDDWAVGLQATHRVIRYDQPGAGLSVPDRLGQYTDERGMQVLLALLDQLGLQRASIVGHSMGGRLAWRFAAEHPDRVHKLVLVAPDGFASPGFDYGKAPEVGWVTGLLRWTLPRPLLRASLQPAYADPAAMTDARVDRYHDLMRAPGNRQALLDRMGQLVLQPPEPWLRRITAPTLLVWGQADQMIPVSNAADYQRAMPQARLVALPGVGHLPQEEAAATSLAAVDAFLKD</sequence>
<feature type="domain" description="AB hydrolase-1" evidence="3">
    <location>
        <begin position="64"/>
        <end position="295"/>
    </location>
</feature>
<dbReference type="InterPro" id="IPR002410">
    <property type="entry name" value="Peptidase_S33"/>
</dbReference>
<dbReference type="GO" id="GO:0016020">
    <property type="term" value="C:membrane"/>
    <property type="evidence" value="ECO:0007669"/>
    <property type="project" value="TreeGrafter"/>
</dbReference>
<dbReference type="Proteomes" id="UP000301751">
    <property type="component" value="Unassembled WGS sequence"/>
</dbReference>
<evidence type="ECO:0000313" key="5">
    <source>
        <dbReference type="Proteomes" id="UP000301751"/>
    </source>
</evidence>
<evidence type="ECO:0000256" key="2">
    <source>
        <dbReference type="ARBA" id="ARBA00022801"/>
    </source>
</evidence>
<dbReference type="PRINTS" id="PR00793">
    <property type="entry name" value="PROAMNOPTASE"/>
</dbReference>
<dbReference type="EMBL" id="BJCL01000028">
    <property type="protein sequence ID" value="GCL66219.1"/>
    <property type="molecule type" value="Genomic_DNA"/>
</dbReference>
<protein>
    <submittedName>
        <fullName evidence="4">Alpha/beta hydrolase</fullName>
    </submittedName>
</protein>
<comment type="similarity">
    <text evidence="1">Belongs to the peptidase S33 family.</text>
</comment>
<dbReference type="PANTHER" id="PTHR43798">
    <property type="entry name" value="MONOACYLGLYCEROL LIPASE"/>
    <property type="match status" value="1"/>
</dbReference>
<dbReference type="AlphaFoldDB" id="A0A480AWW9"/>
<dbReference type="Gene3D" id="3.40.50.1820">
    <property type="entry name" value="alpha/beta hydrolase"/>
    <property type="match status" value="1"/>
</dbReference>
<comment type="caution">
    <text evidence="4">The sequence shown here is derived from an EMBL/GenBank/DDBJ whole genome shotgun (WGS) entry which is preliminary data.</text>
</comment>
<accession>A0A480AWW9</accession>
<name>A0A480AWW9_9BURK</name>
<dbReference type="GO" id="GO:0006508">
    <property type="term" value="P:proteolysis"/>
    <property type="evidence" value="ECO:0007669"/>
    <property type="project" value="InterPro"/>
</dbReference>
<gene>
    <name evidence="4" type="ORF">AQPW35_53000</name>
</gene>
<dbReference type="PANTHER" id="PTHR43798:SF33">
    <property type="entry name" value="HYDROLASE, PUTATIVE (AFU_ORTHOLOGUE AFUA_2G14860)-RELATED"/>
    <property type="match status" value="1"/>
</dbReference>
<dbReference type="PRINTS" id="PR00111">
    <property type="entry name" value="ABHYDROLASE"/>
</dbReference>
<dbReference type="GO" id="GO:0008233">
    <property type="term" value="F:peptidase activity"/>
    <property type="evidence" value="ECO:0007669"/>
    <property type="project" value="InterPro"/>
</dbReference>
<dbReference type="SUPFAM" id="SSF53474">
    <property type="entry name" value="alpha/beta-Hydrolases"/>
    <property type="match status" value="1"/>
</dbReference>
<evidence type="ECO:0000256" key="1">
    <source>
        <dbReference type="ARBA" id="ARBA00010088"/>
    </source>
</evidence>
<keyword evidence="5" id="KW-1185">Reference proteome</keyword>